<comment type="caution">
    <text evidence="1">The sequence shown here is derived from an EMBL/GenBank/DDBJ whole genome shotgun (WGS) entry which is preliminary data.</text>
</comment>
<reference evidence="1" key="1">
    <citation type="submission" date="2023-06" db="EMBL/GenBank/DDBJ databases">
        <authorList>
            <consortium name="Lawrence Berkeley National Laboratory"/>
            <person name="Ahrendt S."/>
            <person name="Sahu N."/>
            <person name="Indic B."/>
            <person name="Wong-Bajracharya J."/>
            <person name="Merenyi Z."/>
            <person name="Ke H.-M."/>
            <person name="Monk M."/>
            <person name="Kocsube S."/>
            <person name="Drula E."/>
            <person name="Lipzen A."/>
            <person name="Balint B."/>
            <person name="Henrissat B."/>
            <person name="Andreopoulos B."/>
            <person name="Martin F.M."/>
            <person name="Harder C.B."/>
            <person name="Rigling D."/>
            <person name="Ford K.L."/>
            <person name="Foster G.D."/>
            <person name="Pangilinan J."/>
            <person name="Papanicolaou A."/>
            <person name="Barry K."/>
            <person name="LaButti K."/>
            <person name="Viragh M."/>
            <person name="Koriabine M."/>
            <person name="Yan M."/>
            <person name="Riley R."/>
            <person name="Champramary S."/>
            <person name="Plett K.L."/>
            <person name="Tsai I.J."/>
            <person name="Slot J."/>
            <person name="Sipos G."/>
            <person name="Plett J."/>
            <person name="Nagy L.G."/>
            <person name="Grigoriev I.V."/>
        </authorList>
    </citation>
    <scope>NUCLEOTIDE SEQUENCE</scope>
    <source>
        <strain evidence="1">HWK02</strain>
    </source>
</reference>
<accession>A0AA39UXD7</accession>
<sequence length="232" mass="26319">MHEIIEHTSESEAVHFAKVVPRIIGHKLPHAHDPCYPAFMLGHFKLFHEYIPLIELDSTILDTFSSYQFSILVQNCMKNWEALHECKDERDAESLKRRLHMFKDSQLLTNIFNGKGIDNLVELPDMSTVMAKNDAKGQHLLMKMAKSDWFVPVPITAPSEVHPLLKDLVITKLMKDHWDAQIKQLEGTIAANRINAAGKEQVATPVKESVLRDSIMDAADSPLFRDDVDLGV</sequence>
<evidence type="ECO:0000313" key="2">
    <source>
        <dbReference type="Proteomes" id="UP001175228"/>
    </source>
</evidence>
<keyword evidence="2" id="KW-1185">Reference proteome</keyword>
<organism evidence="1 2">
    <name type="scientific">Armillaria luteobubalina</name>
    <dbReference type="NCBI Taxonomy" id="153913"/>
    <lineage>
        <taxon>Eukaryota</taxon>
        <taxon>Fungi</taxon>
        <taxon>Dikarya</taxon>
        <taxon>Basidiomycota</taxon>
        <taxon>Agaricomycotina</taxon>
        <taxon>Agaricomycetes</taxon>
        <taxon>Agaricomycetidae</taxon>
        <taxon>Agaricales</taxon>
        <taxon>Marasmiineae</taxon>
        <taxon>Physalacriaceae</taxon>
        <taxon>Armillaria</taxon>
    </lineage>
</organism>
<dbReference type="EMBL" id="JAUEPU010000014">
    <property type="protein sequence ID" value="KAK0496950.1"/>
    <property type="molecule type" value="Genomic_DNA"/>
</dbReference>
<dbReference type="Proteomes" id="UP001175228">
    <property type="component" value="Unassembled WGS sequence"/>
</dbReference>
<dbReference type="AlphaFoldDB" id="A0AA39UXD7"/>
<protein>
    <submittedName>
        <fullName evidence="1">Uncharacterized protein</fullName>
    </submittedName>
</protein>
<evidence type="ECO:0000313" key="1">
    <source>
        <dbReference type="EMBL" id="KAK0496950.1"/>
    </source>
</evidence>
<name>A0AA39UXD7_9AGAR</name>
<proteinExistence type="predicted"/>
<gene>
    <name evidence="1" type="ORF">EDD18DRAFT_1352805</name>
</gene>